<accession>A0A8H3EJP1</accession>
<dbReference type="AlphaFoldDB" id="A0A8H3EJP1"/>
<dbReference type="InterPro" id="IPR024391">
    <property type="entry name" value="LDB19_N"/>
</dbReference>
<dbReference type="InterPro" id="IPR014752">
    <property type="entry name" value="Arrestin-like_C"/>
</dbReference>
<keyword evidence="4" id="KW-1185">Reference proteome</keyword>
<dbReference type="GO" id="GO:0005829">
    <property type="term" value="C:cytosol"/>
    <property type="evidence" value="ECO:0007669"/>
    <property type="project" value="TreeGrafter"/>
</dbReference>
<feature type="region of interest" description="Disordered" evidence="1">
    <location>
        <begin position="414"/>
        <end position="451"/>
    </location>
</feature>
<feature type="compositionally biased region" description="Acidic residues" evidence="1">
    <location>
        <begin position="437"/>
        <end position="451"/>
    </location>
</feature>
<organism evidence="3 4">
    <name type="scientific">Heterodermia speciosa</name>
    <dbReference type="NCBI Taxonomy" id="116794"/>
    <lineage>
        <taxon>Eukaryota</taxon>
        <taxon>Fungi</taxon>
        <taxon>Dikarya</taxon>
        <taxon>Ascomycota</taxon>
        <taxon>Pezizomycotina</taxon>
        <taxon>Lecanoromycetes</taxon>
        <taxon>OSLEUM clade</taxon>
        <taxon>Lecanoromycetidae</taxon>
        <taxon>Caliciales</taxon>
        <taxon>Physciaceae</taxon>
        <taxon>Heterodermia</taxon>
    </lineage>
</organism>
<dbReference type="GO" id="GO:0005886">
    <property type="term" value="C:plasma membrane"/>
    <property type="evidence" value="ECO:0007669"/>
    <property type="project" value="TreeGrafter"/>
</dbReference>
<dbReference type="OrthoDB" id="3832628at2759"/>
<name>A0A8H3EJP1_9LECA</name>
<dbReference type="InterPro" id="IPR050357">
    <property type="entry name" value="Arrestin_domain-protein"/>
</dbReference>
<gene>
    <name evidence="3" type="ORF">HETSPECPRED_003397</name>
</gene>
<evidence type="ECO:0000313" key="4">
    <source>
        <dbReference type="Proteomes" id="UP000664521"/>
    </source>
</evidence>
<dbReference type="Gene3D" id="2.60.40.640">
    <property type="match status" value="1"/>
</dbReference>
<dbReference type="EMBL" id="CAJPDS010000002">
    <property type="protein sequence ID" value="CAF9904176.1"/>
    <property type="molecule type" value="Genomic_DNA"/>
</dbReference>
<dbReference type="PANTHER" id="PTHR11188:SF76">
    <property type="entry name" value="PROTEIN LDB19"/>
    <property type="match status" value="1"/>
</dbReference>
<evidence type="ECO:0000313" key="3">
    <source>
        <dbReference type="EMBL" id="CAF9904176.1"/>
    </source>
</evidence>
<proteinExistence type="predicted"/>
<dbReference type="GO" id="GO:0070086">
    <property type="term" value="P:ubiquitin-dependent endocytosis"/>
    <property type="evidence" value="ECO:0007669"/>
    <property type="project" value="TreeGrafter"/>
</dbReference>
<reference evidence="3" key="1">
    <citation type="submission" date="2021-03" db="EMBL/GenBank/DDBJ databases">
        <authorList>
            <person name="Tagirdzhanova G."/>
        </authorList>
    </citation>
    <scope>NUCLEOTIDE SEQUENCE</scope>
</reference>
<dbReference type="Pfam" id="PF13002">
    <property type="entry name" value="LDB19"/>
    <property type="match status" value="1"/>
</dbReference>
<feature type="domain" description="LDB19 N-terminal" evidence="2">
    <location>
        <begin position="127"/>
        <end position="302"/>
    </location>
</feature>
<evidence type="ECO:0000256" key="1">
    <source>
        <dbReference type="SAM" id="MobiDB-lite"/>
    </source>
</evidence>
<comment type="caution">
    <text evidence="3">The sequence shown here is derived from an EMBL/GenBank/DDBJ whole genome shotgun (WGS) entry which is preliminary data.</text>
</comment>
<dbReference type="PANTHER" id="PTHR11188">
    <property type="entry name" value="ARRESTIN DOMAIN CONTAINING PROTEIN"/>
    <property type="match status" value="1"/>
</dbReference>
<feature type="region of interest" description="Disordered" evidence="1">
    <location>
        <begin position="1"/>
        <end position="80"/>
    </location>
</feature>
<dbReference type="GO" id="GO:0031625">
    <property type="term" value="F:ubiquitin protein ligase binding"/>
    <property type="evidence" value="ECO:0007669"/>
    <property type="project" value="TreeGrafter"/>
</dbReference>
<dbReference type="GO" id="GO:0030674">
    <property type="term" value="F:protein-macromolecule adaptor activity"/>
    <property type="evidence" value="ECO:0007669"/>
    <property type="project" value="TreeGrafter"/>
</dbReference>
<sequence>MRSVLGFRPTRRSNRTSSLEGYPKVEEDCANHPQNKQPAGAAVMELFHHAKDKRHSVEVRDSASPTRKRTSKDSPRLAPVQPATLEVGMESPPIVFYGPPGQSTGALLSGQLILTPHEPEISIKTLEMVLQAKVTTKRPVKHDCPECVTKTTELFRWKFLSEPTHFRRRKHHFPFSYLLPGHIPATSHGFMGVVDYLLSAEAITNFSEPVNVTRYLKVQRALMPGLDKNSTRIFPPTNLVASVILPSVVYPMGEFPVQLRLAGVVTKSNDGQVRWRIRRMNWRVDETSKMISEACKKHVAKVGGEGKGVLHEDTVDLGRDDIKRGWKTDFDTEGGLIEVEFNAGIRPGSSPLCDVESPSGYSVHHNLSVEIIVAQEHQLYKCHKNPVPTGSARVLRMQFKLVVTERAGLGISWDEEQPPMYEDVPDSPPGYAKMSDYEGEALPEEPLEGLH</sequence>
<protein>
    <recommendedName>
        <fullName evidence="2">LDB19 N-terminal domain-containing protein</fullName>
    </recommendedName>
</protein>
<dbReference type="Proteomes" id="UP000664521">
    <property type="component" value="Unassembled WGS sequence"/>
</dbReference>
<evidence type="ECO:0000259" key="2">
    <source>
        <dbReference type="Pfam" id="PF13002"/>
    </source>
</evidence>